<reference evidence="3" key="1">
    <citation type="submission" date="2017-02" db="UniProtKB">
        <authorList>
            <consortium name="WormBaseParasite"/>
        </authorList>
    </citation>
    <scope>IDENTIFICATION</scope>
</reference>
<keyword evidence="1" id="KW-1133">Transmembrane helix</keyword>
<sequence>MNHMRHQNPASSAQRRPRMQHIAVPSITMSNVAAIGTVYIPKCKKHTSEGYFLEDEAFQRRFGLRPLIHYALSDY</sequence>
<evidence type="ECO:0000256" key="1">
    <source>
        <dbReference type="SAM" id="Phobius"/>
    </source>
</evidence>
<dbReference type="WBParaSite" id="SMUV_0000606301-mRNA-1">
    <property type="protein sequence ID" value="SMUV_0000606301-mRNA-1"/>
    <property type="gene ID" value="SMUV_0000606301"/>
</dbReference>
<dbReference type="AlphaFoldDB" id="A0A0N5AN83"/>
<name>A0A0N5AN83_9BILA</name>
<proteinExistence type="predicted"/>
<accession>A0A0N5AN83</accession>
<keyword evidence="2" id="KW-1185">Reference proteome</keyword>
<evidence type="ECO:0000313" key="2">
    <source>
        <dbReference type="Proteomes" id="UP000046393"/>
    </source>
</evidence>
<dbReference type="Proteomes" id="UP000046393">
    <property type="component" value="Unplaced"/>
</dbReference>
<keyword evidence="1" id="KW-0472">Membrane</keyword>
<protein>
    <submittedName>
        <fullName evidence="3">Uncharacterized protein</fullName>
    </submittedName>
</protein>
<organism evidence="2 3">
    <name type="scientific">Syphacia muris</name>
    <dbReference type="NCBI Taxonomy" id="451379"/>
    <lineage>
        <taxon>Eukaryota</taxon>
        <taxon>Metazoa</taxon>
        <taxon>Ecdysozoa</taxon>
        <taxon>Nematoda</taxon>
        <taxon>Chromadorea</taxon>
        <taxon>Rhabditida</taxon>
        <taxon>Spirurina</taxon>
        <taxon>Oxyuridomorpha</taxon>
        <taxon>Oxyuroidea</taxon>
        <taxon>Oxyuridae</taxon>
        <taxon>Syphacia</taxon>
    </lineage>
</organism>
<keyword evidence="1" id="KW-0812">Transmembrane</keyword>
<evidence type="ECO:0000313" key="3">
    <source>
        <dbReference type="WBParaSite" id="SMUV_0000606301-mRNA-1"/>
    </source>
</evidence>
<feature type="transmembrane region" description="Helical" evidence="1">
    <location>
        <begin position="21"/>
        <end position="40"/>
    </location>
</feature>